<comment type="subcellular location">
    <subcellularLocation>
        <location evidence="1">Endoplasmic reticulum membrane</location>
        <topology evidence="1">Multi-pass membrane protein</topology>
    </subcellularLocation>
</comment>
<dbReference type="PANTHER" id="PTHR13448:SF0">
    <property type="entry name" value="TRANSMEMBRANE PROTEIN 214"/>
    <property type="match status" value="1"/>
</dbReference>
<comment type="similarity">
    <text evidence="2">Belongs to the TMEM214 family.</text>
</comment>
<evidence type="ECO:0000256" key="9">
    <source>
        <dbReference type="ARBA" id="ARBA00023180"/>
    </source>
</evidence>
<proteinExistence type="inferred from homology"/>
<dbReference type="GO" id="GO:0005794">
    <property type="term" value="C:Golgi apparatus"/>
    <property type="evidence" value="ECO:0007669"/>
    <property type="project" value="TreeGrafter"/>
</dbReference>
<comment type="subunit">
    <text evidence="3">Constitutively interacts with CASP4; required for the localization of procaspase 4 to the ER.</text>
</comment>
<evidence type="ECO:0000256" key="12">
    <source>
        <dbReference type="SAM" id="Phobius"/>
    </source>
</evidence>
<evidence type="ECO:0000256" key="3">
    <source>
        <dbReference type="ARBA" id="ARBA00011720"/>
    </source>
</evidence>
<evidence type="ECO:0000313" key="13">
    <source>
        <dbReference type="EnsemblMetazoa" id="XP_038057322.1"/>
    </source>
</evidence>
<evidence type="ECO:0008006" key="15">
    <source>
        <dbReference type="Google" id="ProtNLM"/>
    </source>
</evidence>
<evidence type="ECO:0000256" key="4">
    <source>
        <dbReference type="ARBA" id="ARBA00022692"/>
    </source>
</evidence>
<dbReference type="Proteomes" id="UP000887568">
    <property type="component" value="Unplaced"/>
</dbReference>
<feature type="transmembrane region" description="Helical" evidence="12">
    <location>
        <begin position="486"/>
        <end position="508"/>
    </location>
</feature>
<dbReference type="EnsemblMetazoa" id="XM_038201394.1">
    <property type="protein sequence ID" value="XP_038057322.1"/>
    <property type="gene ID" value="LOC119728946"/>
</dbReference>
<keyword evidence="7 12" id="KW-1133">Transmembrane helix</keyword>
<feature type="transmembrane region" description="Helical" evidence="12">
    <location>
        <begin position="613"/>
        <end position="631"/>
    </location>
</feature>
<sequence length="677" mass="76778">MATFNVENVNKWETVSKKKKASTSDKKAARKNFANTAQTLDVAVPLKESETVFDAFSQKQNAQDPQPSTRADPDSPSGKKAAGDASKKAPGGGQQQQQKKKKDKEPARKAEKGFENLVEALKALDPRELKAQLNDVQTRCPESRSLWLGDIVGFMNKKLVTKESDPVFSDQPPTYPLSKTSKHLLDFLNATLKSYNADMLKAFFDYCIRELAGDLGKGQAAVNGYRVFIQLIASKHPEFVTESMDLYLTMVRRKQNEKSHCLSVLWSCAQAGYSDPIIGLQVWCGLMLPLLGVKPASAYAMANLDRILKQKMDKQKAHEVLGPNQFFPIVDFVFTPGTALPAQLQKQLLKHYSKLKSIAFGTHPETTLRHFFPSLLARTTVNCPEQMKNELLNTLIICLSTDHHCFSKWRQMYDTHLSQSSVLMNHMLASWEKVQKQLPKQLLKETVRAFHLTNEDMASARNGRSEHEQCKLACKELLERMSGFEFPWRSILTTIALAVITFIAFDVYSHKGFHGSLTQAFFERSGISAVCKQAWTKISLYLGIAVDWASVNIPIYYVKAAELCGPYLVLMKDKLYALVLYLAELTAPLWAWLRLNVPIALEWIKAQIPILWNLLWGYLVLVWDFLSPYLVTFWRTISPYLEALWDGILHYSVLLWTSTLPYLKAAYQWLQQMLNTS</sequence>
<dbReference type="GO" id="GO:0005789">
    <property type="term" value="C:endoplasmic reticulum membrane"/>
    <property type="evidence" value="ECO:0007669"/>
    <property type="project" value="UniProtKB-SubCell"/>
</dbReference>
<feature type="region of interest" description="Disordered" evidence="11">
    <location>
        <begin position="1"/>
        <end position="29"/>
    </location>
</feature>
<feature type="region of interest" description="Disordered" evidence="11">
    <location>
        <begin position="53"/>
        <end position="109"/>
    </location>
</feature>
<organism evidence="13 14">
    <name type="scientific">Patiria miniata</name>
    <name type="common">Bat star</name>
    <name type="synonym">Asterina miniata</name>
    <dbReference type="NCBI Taxonomy" id="46514"/>
    <lineage>
        <taxon>Eukaryota</taxon>
        <taxon>Metazoa</taxon>
        <taxon>Echinodermata</taxon>
        <taxon>Eleutherozoa</taxon>
        <taxon>Asterozoa</taxon>
        <taxon>Asteroidea</taxon>
        <taxon>Valvatacea</taxon>
        <taxon>Valvatida</taxon>
        <taxon>Asterinidae</taxon>
        <taxon>Patiria</taxon>
    </lineage>
</organism>
<evidence type="ECO:0000256" key="6">
    <source>
        <dbReference type="ARBA" id="ARBA00022824"/>
    </source>
</evidence>
<evidence type="ECO:0000256" key="11">
    <source>
        <dbReference type="SAM" id="MobiDB-lite"/>
    </source>
</evidence>
<evidence type="ECO:0000313" key="14">
    <source>
        <dbReference type="Proteomes" id="UP000887568"/>
    </source>
</evidence>
<feature type="transmembrane region" description="Helical" evidence="12">
    <location>
        <begin position="575"/>
        <end position="593"/>
    </location>
</feature>
<keyword evidence="4 12" id="KW-0812">Transmembrane</keyword>
<keyword evidence="5" id="KW-0053">Apoptosis</keyword>
<dbReference type="GO" id="GO:0006915">
    <property type="term" value="P:apoptotic process"/>
    <property type="evidence" value="ECO:0007669"/>
    <property type="project" value="UniProtKB-KW"/>
</dbReference>
<evidence type="ECO:0000256" key="5">
    <source>
        <dbReference type="ARBA" id="ARBA00022703"/>
    </source>
</evidence>
<dbReference type="PANTHER" id="PTHR13448">
    <property type="entry name" value="TRANSMEMBRANE PROTEIN 214"/>
    <property type="match status" value="1"/>
</dbReference>
<keyword evidence="9" id="KW-0325">Glycoprotein</keyword>
<accession>A0A914A0G9</accession>
<feature type="transmembrane region" description="Helical" evidence="12">
    <location>
        <begin position="643"/>
        <end position="663"/>
    </location>
</feature>
<dbReference type="AlphaFoldDB" id="A0A914A0G9"/>
<feature type="compositionally biased region" description="Polar residues" evidence="11">
    <location>
        <begin position="1"/>
        <end position="13"/>
    </location>
</feature>
<dbReference type="OMA" id="NGSAGKW"/>
<keyword evidence="8 12" id="KW-0472">Membrane</keyword>
<name>A0A914A0G9_PATMI</name>
<evidence type="ECO:0000256" key="7">
    <source>
        <dbReference type="ARBA" id="ARBA00022989"/>
    </source>
</evidence>
<evidence type="ECO:0000256" key="10">
    <source>
        <dbReference type="ARBA" id="ARBA00024938"/>
    </source>
</evidence>
<keyword evidence="6" id="KW-0256">Endoplasmic reticulum</keyword>
<keyword evidence="14" id="KW-1185">Reference proteome</keyword>
<dbReference type="InterPro" id="IPR019308">
    <property type="entry name" value="TMEM214"/>
</dbReference>
<dbReference type="OrthoDB" id="10022292at2759"/>
<dbReference type="CTD" id="54867"/>
<dbReference type="Pfam" id="PF10151">
    <property type="entry name" value="TMEM214"/>
    <property type="match status" value="1"/>
</dbReference>
<dbReference type="RefSeq" id="XP_038057322.1">
    <property type="nucleotide sequence ID" value="XM_038201394.1"/>
</dbReference>
<protein>
    <recommendedName>
        <fullName evidence="15">Transmembrane protein 214</fullName>
    </recommendedName>
</protein>
<evidence type="ECO:0000256" key="1">
    <source>
        <dbReference type="ARBA" id="ARBA00004477"/>
    </source>
</evidence>
<evidence type="ECO:0000256" key="2">
    <source>
        <dbReference type="ARBA" id="ARBA00007984"/>
    </source>
</evidence>
<dbReference type="GeneID" id="119728946"/>
<feature type="compositionally biased region" description="Polar residues" evidence="11">
    <location>
        <begin position="57"/>
        <end position="69"/>
    </location>
</feature>
<reference evidence="13" key="1">
    <citation type="submission" date="2022-11" db="UniProtKB">
        <authorList>
            <consortium name="EnsemblMetazoa"/>
        </authorList>
    </citation>
    <scope>IDENTIFICATION</scope>
</reference>
<evidence type="ECO:0000256" key="8">
    <source>
        <dbReference type="ARBA" id="ARBA00023136"/>
    </source>
</evidence>
<comment type="function">
    <text evidence="10">Critical mediator, in cooperation with CASP4, of endoplasmic reticulum-stress induced apoptosis. Required or the activation of CASP4 following endoplasmic reticulum stress.</text>
</comment>